<keyword evidence="3 7" id="KW-0378">Hydrolase</keyword>
<dbReference type="GO" id="GO:0016787">
    <property type="term" value="F:hydrolase activity"/>
    <property type="evidence" value="ECO:0007669"/>
    <property type="project" value="UniProtKB-KW"/>
</dbReference>
<evidence type="ECO:0000313" key="8">
    <source>
        <dbReference type="Proteomes" id="UP001596413"/>
    </source>
</evidence>
<dbReference type="PANTHER" id="PTHR43248:SF29">
    <property type="entry name" value="TRIPEPTIDYL AMINOPEPTIDASE"/>
    <property type="match status" value="1"/>
</dbReference>
<dbReference type="InterPro" id="IPR029058">
    <property type="entry name" value="AB_hydrolase_fold"/>
</dbReference>
<evidence type="ECO:0000256" key="4">
    <source>
        <dbReference type="SAM" id="MobiDB-lite"/>
    </source>
</evidence>
<sequence>MSTKAHIRTAAAALVLLLAATGCTDGSGGPGKQPTAAPGSTAQGKPADPGPPALPAALTGQRLDWKACGAPVGAPPAQQHPPARLADGTRWECATLKAPLDYAKPAGATMGIALIRAKAEYGKSTGSLLFNFGGPGGSGVRGLPNSARLFGKLRERYDLVSFDPRGVAGSSRVRCLPDKRLDAFFAMDSTPDTAAEEKTYFTASRDFNRACGKESARVLPHVATTSAARDMDLMREVLGDKKLNYFGFSYGSKLGGVYAHLFPGNVGRMAIDAIVDPTADMKHHALNQAIGFQRALDNYFTSRGQDPKTATARLVRLLDRLDSSPLPTGSGRGLTEGQALTGIVVPLYDKSGWSTLTQALEEAESGSGSTLLALADSYNGREESGRYGLQMHAQRAVDCADAAQRPTPRQAKASLAEFTKASPVFGPFLGWDVAGWCADWPVAGEANDPDVSAPGAAPILVVGGKGDPATPYEGAQRMVDELGPGVGTLLTYEGEGHGAYGTGDACVTAAVDAYLLAGTLPPKGKSCG</sequence>
<protein>
    <submittedName>
        <fullName evidence="7">Alpha/beta hydrolase</fullName>
    </submittedName>
</protein>
<dbReference type="EMBL" id="JBHSZO010000025">
    <property type="protein sequence ID" value="MFC7219819.1"/>
    <property type="molecule type" value="Genomic_DNA"/>
</dbReference>
<gene>
    <name evidence="7" type="ORF">ACFQLX_16860</name>
</gene>
<dbReference type="Gene3D" id="3.40.50.1820">
    <property type="entry name" value="alpha/beta hydrolase"/>
    <property type="match status" value="1"/>
</dbReference>
<accession>A0ABW2GGD6</accession>
<evidence type="ECO:0000313" key="7">
    <source>
        <dbReference type="EMBL" id="MFC7219819.1"/>
    </source>
</evidence>
<dbReference type="PANTHER" id="PTHR43248">
    <property type="entry name" value="2-SUCCINYL-6-HYDROXY-2,4-CYCLOHEXADIENE-1-CARBOXYLATE SYNTHASE"/>
    <property type="match status" value="1"/>
</dbReference>
<feature type="signal peptide" evidence="5">
    <location>
        <begin position="1"/>
        <end position="24"/>
    </location>
</feature>
<dbReference type="PROSITE" id="PS51257">
    <property type="entry name" value="PROKAR_LIPOPROTEIN"/>
    <property type="match status" value="1"/>
</dbReference>
<evidence type="ECO:0000256" key="2">
    <source>
        <dbReference type="ARBA" id="ARBA00022729"/>
    </source>
</evidence>
<feature type="chain" id="PRO_5046203708" evidence="5">
    <location>
        <begin position="25"/>
        <end position="528"/>
    </location>
</feature>
<reference evidence="8" key="1">
    <citation type="journal article" date="2019" name="Int. J. Syst. Evol. Microbiol.">
        <title>The Global Catalogue of Microorganisms (GCM) 10K type strain sequencing project: providing services to taxonomists for standard genome sequencing and annotation.</title>
        <authorList>
            <consortium name="The Broad Institute Genomics Platform"/>
            <consortium name="The Broad Institute Genome Sequencing Center for Infectious Disease"/>
            <person name="Wu L."/>
            <person name="Ma J."/>
        </authorList>
    </citation>
    <scope>NUCLEOTIDE SEQUENCE [LARGE SCALE GENOMIC DNA]</scope>
    <source>
        <strain evidence="8">CGMCC 1.13681</strain>
    </source>
</reference>
<evidence type="ECO:0000256" key="3">
    <source>
        <dbReference type="ARBA" id="ARBA00022801"/>
    </source>
</evidence>
<organism evidence="7 8">
    <name type="scientific">Streptomyces polyrhachis</name>
    <dbReference type="NCBI Taxonomy" id="1282885"/>
    <lineage>
        <taxon>Bacteria</taxon>
        <taxon>Bacillati</taxon>
        <taxon>Actinomycetota</taxon>
        <taxon>Actinomycetes</taxon>
        <taxon>Kitasatosporales</taxon>
        <taxon>Streptomycetaceae</taxon>
        <taxon>Streptomyces</taxon>
    </lineage>
</organism>
<dbReference type="InterPro" id="IPR051601">
    <property type="entry name" value="Serine_prot/Carboxylest_S33"/>
</dbReference>
<dbReference type="Pfam" id="PF08386">
    <property type="entry name" value="Abhydrolase_4"/>
    <property type="match status" value="1"/>
</dbReference>
<feature type="domain" description="Peptidase S33 tripeptidyl aminopeptidase-like C-terminal" evidence="6">
    <location>
        <begin position="422"/>
        <end position="527"/>
    </location>
</feature>
<dbReference type="Proteomes" id="UP001596413">
    <property type="component" value="Unassembled WGS sequence"/>
</dbReference>
<feature type="region of interest" description="Disordered" evidence="4">
    <location>
        <begin position="25"/>
        <end position="57"/>
    </location>
</feature>
<keyword evidence="8" id="KW-1185">Reference proteome</keyword>
<dbReference type="RefSeq" id="WP_386415929.1">
    <property type="nucleotide sequence ID" value="NZ_JBHSZO010000025.1"/>
</dbReference>
<dbReference type="InterPro" id="IPR013595">
    <property type="entry name" value="Pept_S33_TAP-like_C"/>
</dbReference>
<evidence type="ECO:0000256" key="5">
    <source>
        <dbReference type="SAM" id="SignalP"/>
    </source>
</evidence>
<keyword evidence="2 5" id="KW-0732">Signal</keyword>
<evidence type="ECO:0000256" key="1">
    <source>
        <dbReference type="ARBA" id="ARBA00010088"/>
    </source>
</evidence>
<evidence type="ECO:0000259" key="6">
    <source>
        <dbReference type="Pfam" id="PF08386"/>
    </source>
</evidence>
<comment type="similarity">
    <text evidence="1">Belongs to the peptidase S33 family.</text>
</comment>
<proteinExistence type="inferred from homology"/>
<comment type="caution">
    <text evidence="7">The sequence shown here is derived from an EMBL/GenBank/DDBJ whole genome shotgun (WGS) entry which is preliminary data.</text>
</comment>
<name>A0ABW2GGD6_9ACTN</name>
<dbReference type="SUPFAM" id="SSF53474">
    <property type="entry name" value="alpha/beta-Hydrolases"/>
    <property type="match status" value="1"/>
</dbReference>